<keyword evidence="2" id="KW-1185">Reference proteome</keyword>
<proteinExistence type="predicted"/>
<sequence>MTRKYSDMNQHDALYKVARAYPGGLEALALRMDISVNVLRNKLAPGIDSHYPSFEELSIIIEHCHNAGVKEAHLPLHALLGRHGMAAFVVPEPDEVLKDDLSQTVCRVMSQVGDVAEAVSTALLDGVITDAEADLIEREFQGALTALGEWRARIRAHRKSQE</sequence>
<dbReference type="Pfam" id="PF06892">
    <property type="entry name" value="Phage_CP76"/>
    <property type="match status" value="1"/>
</dbReference>
<gene>
    <name evidence="1" type="ORF">H8K26_00095</name>
</gene>
<dbReference type="Proteomes" id="UP000637632">
    <property type="component" value="Unassembled WGS sequence"/>
</dbReference>
<dbReference type="RefSeq" id="WP_186884161.1">
    <property type="nucleotide sequence ID" value="NZ_JACOFT010000001.1"/>
</dbReference>
<evidence type="ECO:0000313" key="1">
    <source>
        <dbReference type="EMBL" id="MBC3809827.1"/>
    </source>
</evidence>
<protein>
    <submittedName>
        <fullName evidence="1">Phage regulatory CII family protein</fullName>
    </submittedName>
</protein>
<reference evidence="1 2" key="1">
    <citation type="submission" date="2020-08" db="EMBL/GenBank/DDBJ databases">
        <title>Novel species isolated from subtropical streams in China.</title>
        <authorList>
            <person name="Lu H."/>
        </authorList>
    </citation>
    <scope>NUCLEOTIDE SEQUENCE [LARGE SCALE GENOMIC DNA]</scope>
    <source>
        <strain evidence="1 2">CCTCC AB 2015119</strain>
    </source>
</reference>
<name>A0ABR6XA74_9BURK</name>
<dbReference type="EMBL" id="JACOFT010000001">
    <property type="protein sequence ID" value="MBC3809827.1"/>
    <property type="molecule type" value="Genomic_DNA"/>
</dbReference>
<accession>A0ABR6XA74</accession>
<dbReference type="InterPro" id="IPR009679">
    <property type="entry name" value="Phage_186_CII-like"/>
</dbReference>
<organism evidence="1 2">
    <name type="scientific">Undibacterium aquatile</name>
    <dbReference type="NCBI Taxonomy" id="1537398"/>
    <lineage>
        <taxon>Bacteria</taxon>
        <taxon>Pseudomonadati</taxon>
        <taxon>Pseudomonadota</taxon>
        <taxon>Betaproteobacteria</taxon>
        <taxon>Burkholderiales</taxon>
        <taxon>Oxalobacteraceae</taxon>
        <taxon>Undibacterium</taxon>
    </lineage>
</organism>
<comment type="caution">
    <text evidence="1">The sequence shown here is derived from an EMBL/GenBank/DDBJ whole genome shotgun (WGS) entry which is preliminary data.</text>
</comment>
<evidence type="ECO:0000313" key="2">
    <source>
        <dbReference type="Proteomes" id="UP000637632"/>
    </source>
</evidence>